<keyword evidence="1" id="KW-0472">Membrane</keyword>
<reference evidence="2" key="1">
    <citation type="submission" date="2023-06" db="EMBL/GenBank/DDBJ databases">
        <title>Survivors Of The Sea: Transcriptome response of Skeletonema marinoi to long-term dormancy.</title>
        <authorList>
            <person name="Pinder M.I.M."/>
            <person name="Kourtchenko O."/>
            <person name="Robertson E.K."/>
            <person name="Larsson T."/>
            <person name="Maumus F."/>
            <person name="Osuna-Cruz C.M."/>
            <person name="Vancaester E."/>
            <person name="Stenow R."/>
            <person name="Vandepoele K."/>
            <person name="Ploug H."/>
            <person name="Bruchert V."/>
            <person name="Godhe A."/>
            <person name="Topel M."/>
        </authorList>
    </citation>
    <scope>NUCLEOTIDE SEQUENCE</scope>
    <source>
        <strain evidence="2">R05AC</strain>
    </source>
</reference>
<keyword evidence="1" id="KW-1133">Transmembrane helix</keyword>
<evidence type="ECO:0000313" key="3">
    <source>
        <dbReference type="Proteomes" id="UP001224775"/>
    </source>
</evidence>
<protein>
    <recommendedName>
        <fullName evidence="4">Transmembrane protein</fullName>
    </recommendedName>
</protein>
<comment type="caution">
    <text evidence="2">The sequence shown here is derived from an EMBL/GenBank/DDBJ whole genome shotgun (WGS) entry which is preliminary data.</text>
</comment>
<name>A0AAD9DEF5_9STRA</name>
<keyword evidence="3" id="KW-1185">Reference proteome</keyword>
<evidence type="ECO:0000256" key="1">
    <source>
        <dbReference type="SAM" id="Phobius"/>
    </source>
</evidence>
<evidence type="ECO:0000313" key="2">
    <source>
        <dbReference type="EMBL" id="KAK1742755.1"/>
    </source>
</evidence>
<evidence type="ECO:0008006" key="4">
    <source>
        <dbReference type="Google" id="ProtNLM"/>
    </source>
</evidence>
<keyword evidence="1" id="KW-0812">Transmembrane</keyword>
<dbReference type="AlphaFoldDB" id="A0AAD9DEF5"/>
<sequence length="116" mass="13387">MESAIKNKDANNNNFLVDETDEVEVRPIRRIDAVEAGLDYWIDDGDFEREKQRRIAVKNRMAMEGTMSKEKLRDEVVAPYKQNWIGFFSMVVVILATIVTKFPEAIETPVIQIPDL</sequence>
<accession>A0AAD9DEF5</accession>
<proteinExistence type="predicted"/>
<gene>
    <name evidence="2" type="ORF">QTG54_006352</name>
</gene>
<dbReference type="Proteomes" id="UP001224775">
    <property type="component" value="Unassembled WGS sequence"/>
</dbReference>
<dbReference type="EMBL" id="JATAAI010000010">
    <property type="protein sequence ID" value="KAK1742755.1"/>
    <property type="molecule type" value="Genomic_DNA"/>
</dbReference>
<organism evidence="2 3">
    <name type="scientific">Skeletonema marinoi</name>
    <dbReference type="NCBI Taxonomy" id="267567"/>
    <lineage>
        <taxon>Eukaryota</taxon>
        <taxon>Sar</taxon>
        <taxon>Stramenopiles</taxon>
        <taxon>Ochrophyta</taxon>
        <taxon>Bacillariophyta</taxon>
        <taxon>Coscinodiscophyceae</taxon>
        <taxon>Thalassiosirophycidae</taxon>
        <taxon>Thalassiosirales</taxon>
        <taxon>Skeletonemataceae</taxon>
        <taxon>Skeletonema</taxon>
        <taxon>Skeletonema marinoi-dohrnii complex</taxon>
    </lineage>
</organism>
<feature type="transmembrane region" description="Helical" evidence="1">
    <location>
        <begin position="84"/>
        <end position="102"/>
    </location>
</feature>